<protein>
    <submittedName>
        <fullName evidence="2">Uncharacterized protein</fullName>
    </submittedName>
</protein>
<feature type="compositionally biased region" description="Basic and acidic residues" evidence="1">
    <location>
        <begin position="426"/>
        <end position="440"/>
    </location>
</feature>
<comment type="caution">
    <text evidence="2">The sequence shown here is derived from an EMBL/GenBank/DDBJ whole genome shotgun (WGS) entry which is preliminary data.</text>
</comment>
<keyword evidence="3" id="KW-1185">Reference proteome</keyword>
<feature type="compositionally biased region" description="Acidic residues" evidence="1">
    <location>
        <begin position="382"/>
        <end position="391"/>
    </location>
</feature>
<organism evidence="2 3">
    <name type="scientific">Fusarium solani</name>
    <name type="common">Filamentous fungus</name>
    <dbReference type="NCBI Taxonomy" id="169388"/>
    <lineage>
        <taxon>Eukaryota</taxon>
        <taxon>Fungi</taxon>
        <taxon>Dikarya</taxon>
        <taxon>Ascomycota</taxon>
        <taxon>Pezizomycotina</taxon>
        <taxon>Sordariomycetes</taxon>
        <taxon>Hypocreomycetidae</taxon>
        <taxon>Hypocreales</taxon>
        <taxon>Nectriaceae</taxon>
        <taxon>Fusarium</taxon>
        <taxon>Fusarium solani species complex</taxon>
    </lineage>
</organism>
<evidence type="ECO:0000313" key="2">
    <source>
        <dbReference type="EMBL" id="KAH7253026.1"/>
    </source>
</evidence>
<reference evidence="2" key="1">
    <citation type="journal article" date="2021" name="Nat. Commun.">
        <title>Genetic determinants of endophytism in the Arabidopsis root mycobiome.</title>
        <authorList>
            <person name="Mesny F."/>
            <person name="Miyauchi S."/>
            <person name="Thiergart T."/>
            <person name="Pickel B."/>
            <person name="Atanasova L."/>
            <person name="Karlsson M."/>
            <person name="Huettel B."/>
            <person name="Barry K.W."/>
            <person name="Haridas S."/>
            <person name="Chen C."/>
            <person name="Bauer D."/>
            <person name="Andreopoulos W."/>
            <person name="Pangilinan J."/>
            <person name="LaButti K."/>
            <person name="Riley R."/>
            <person name="Lipzen A."/>
            <person name="Clum A."/>
            <person name="Drula E."/>
            <person name="Henrissat B."/>
            <person name="Kohler A."/>
            <person name="Grigoriev I.V."/>
            <person name="Martin F.M."/>
            <person name="Hacquard S."/>
        </authorList>
    </citation>
    <scope>NUCLEOTIDE SEQUENCE</scope>
    <source>
        <strain evidence="2">FSSC 5 MPI-SDFR-AT-0091</strain>
    </source>
</reference>
<feature type="compositionally biased region" description="Acidic residues" evidence="1">
    <location>
        <begin position="328"/>
        <end position="339"/>
    </location>
</feature>
<dbReference type="EMBL" id="JAGTJS010000011">
    <property type="protein sequence ID" value="KAH7253026.1"/>
    <property type="molecule type" value="Genomic_DNA"/>
</dbReference>
<evidence type="ECO:0000313" key="3">
    <source>
        <dbReference type="Proteomes" id="UP000736672"/>
    </source>
</evidence>
<accession>A0A9P9H959</accession>
<feature type="region of interest" description="Disordered" evidence="1">
    <location>
        <begin position="276"/>
        <end position="307"/>
    </location>
</feature>
<evidence type="ECO:0000256" key="1">
    <source>
        <dbReference type="SAM" id="MobiDB-lite"/>
    </source>
</evidence>
<feature type="compositionally biased region" description="Polar residues" evidence="1">
    <location>
        <begin position="400"/>
        <end position="418"/>
    </location>
</feature>
<dbReference type="OrthoDB" id="5429716at2759"/>
<proteinExistence type="predicted"/>
<name>A0A9P9H959_FUSSL</name>
<feature type="region of interest" description="Disordered" evidence="1">
    <location>
        <begin position="324"/>
        <end position="440"/>
    </location>
</feature>
<dbReference type="AlphaFoldDB" id="A0A9P9H959"/>
<dbReference type="Proteomes" id="UP000736672">
    <property type="component" value="Unassembled WGS sequence"/>
</dbReference>
<sequence>MPEHGTLLGPLTTAWSQPASCSIFYAANSDSDDSLSGQRCVNVDRDGFGDTEEDPDCWPPRMRGVKDHGLPLYGWGFYSPGLECPIGYTSACTAISGGQQWQVQFEPGPRETAVGCCPKGFSCSVIEIDRAGGFTWAQTCLATSISTNVLYNFRCTGTEHTLLFTTVFVEEPTSGNTDTNNGNTVTVTATVEPKPTKPEPTITLYAPMFQLKFQSTDITTTTLSSTPSISSSSAPDSISKSNAGLSTGAKIGIGVGVGIGGILLAALVGCGYFPTETDEHGDFRYNPRTGETDDEEEEEGERGSAVRSTYRFRDWRQRRRFYNRDTEESAAESEEEEEEMRVGDGFDIYGDDTPRRSPPHHTRNRTTPQMRSSPNTTNMPVYDEEEDICEDDTLRRPSTDRSGGTSNTPATSANNVPNPQFPRFNEFWRRHSRERTTESD</sequence>
<gene>
    <name evidence="2" type="ORF">B0J15DRAFT_466870</name>
</gene>
<feature type="compositionally biased region" description="Polar residues" evidence="1">
    <location>
        <begin position="365"/>
        <end position="379"/>
    </location>
</feature>